<dbReference type="RefSeq" id="WP_150034353.1">
    <property type="nucleotide sequence ID" value="NZ_VWSH01000004.1"/>
</dbReference>
<dbReference type="PANTHER" id="PTHR42781">
    <property type="entry name" value="SPERMIDINE/PUTRESCINE IMPORT ATP-BINDING PROTEIN POTA"/>
    <property type="match status" value="1"/>
</dbReference>
<dbReference type="GO" id="GO:0016887">
    <property type="term" value="F:ATP hydrolysis activity"/>
    <property type="evidence" value="ECO:0007669"/>
    <property type="project" value="InterPro"/>
</dbReference>
<dbReference type="Pfam" id="PF00005">
    <property type="entry name" value="ABC_tran"/>
    <property type="match status" value="1"/>
</dbReference>
<reference evidence="5 6" key="1">
    <citation type="submission" date="2019-09" db="EMBL/GenBank/DDBJ databases">
        <title>Genome sequence and assembly of Taibaiella sp.</title>
        <authorList>
            <person name="Chhetri G."/>
        </authorList>
    </citation>
    <scope>NUCLEOTIDE SEQUENCE [LARGE SCALE GENOMIC DNA]</scope>
    <source>
        <strain evidence="5 6">KVB11</strain>
    </source>
</reference>
<dbReference type="AlphaFoldDB" id="A0A5M6CH33"/>
<comment type="caution">
    <text evidence="5">The sequence shown here is derived from an EMBL/GenBank/DDBJ whole genome shotgun (WGS) entry which is preliminary data.</text>
</comment>
<name>A0A5M6CH33_9BACT</name>
<keyword evidence="1" id="KW-0813">Transport</keyword>
<organism evidence="5 6">
    <name type="scientific">Taibaiella lutea</name>
    <dbReference type="NCBI Taxonomy" id="2608001"/>
    <lineage>
        <taxon>Bacteria</taxon>
        <taxon>Pseudomonadati</taxon>
        <taxon>Bacteroidota</taxon>
        <taxon>Chitinophagia</taxon>
        <taxon>Chitinophagales</taxon>
        <taxon>Chitinophagaceae</taxon>
        <taxon>Taibaiella</taxon>
    </lineage>
</organism>
<dbReference type="EMBL" id="VWSH01000004">
    <property type="protein sequence ID" value="KAA5532725.1"/>
    <property type="molecule type" value="Genomic_DNA"/>
</dbReference>
<dbReference type="GO" id="GO:0043190">
    <property type="term" value="C:ATP-binding cassette (ABC) transporter complex"/>
    <property type="evidence" value="ECO:0007669"/>
    <property type="project" value="InterPro"/>
</dbReference>
<dbReference type="InterPro" id="IPR003439">
    <property type="entry name" value="ABC_transporter-like_ATP-bd"/>
</dbReference>
<dbReference type="InterPro" id="IPR050093">
    <property type="entry name" value="ABC_SmlMolc_Importer"/>
</dbReference>
<protein>
    <submittedName>
        <fullName evidence="5">ABC transporter ATP-binding protein</fullName>
    </submittedName>
</protein>
<evidence type="ECO:0000256" key="3">
    <source>
        <dbReference type="ARBA" id="ARBA00022840"/>
    </source>
</evidence>
<dbReference type="InterPro" id="IPR003593">
    <property type="entry name" value="AAA+_ATPase"/>
</dbReference>
<accession>A0A5M6CH33</accession>
<evidence type="ECO:0000313" key="6">
    <source>
        <dbReference type="Proteomes" id="UP000323632"/>
    </source>
</evidence>
<dbReference type="InterPro" id="IPR017871">
    <property type="entry name" value="ABC_transporter-like_CS"/>
</dbReference>
<feature type="domain" description="ABC transporter" evidence="4">
    <location>
        <begin position="4"/>
        <end position="231"/>
    </location>
</feature>
<evidence type="ECO:0000256" key="1">
    <source>
        <dbReference type="ARBA" id="ARBA00022448"/>
    </source>
</evidence>
<dbReference type="Proteomes" id="UP000323632">
    <property type="component" value="Unassembled WGS sequence"/>
</dbReference>
<evidence type="ECO:0000256" key="2">
    <source>
        <dbReference type="ARBA" id="ARBA00022741"/>
    </source>
</evidence>
<proteinExistence type="predicted"/>
<gene>
    <name evidence="5" type="ORF">F0919_18265</name>
</gene>
<dbReference type="InterPro" id="IPR013611">
    <property type="entry name" value="Transp-assoc_OB_typ2"/>
</dbReference>
<evidence type="ECO:0000313" key="5">
    <source>
        <dbReference type="EMBL" id="KAA5532725.1"/>
    </source>
</evidence>
<dbReference type="GO" id="GO:0005524">
    <property type="term" value="F:ATP binding"/>
    <property type="evidence" value="ECO:0007669"/>
    <property type="project" value="UniProtKB-KW"/>
</dbReference>
<dbReference type="Pfam" id="PF08402">
    <property type="entry name" value="TOBE_2"/>
    <property type="match status" value="1"/>
</dbReference>
<keyword evidence="6" id="KW-1185">Reference proteome</keyword>
<dbReference type="GO" id="GO:0022857">
    <property type="term" value="F:transmembrane transporter activity"/>
    <property type="evidence" value="ECO:0007669"/>
    <property type="project" value="InterPro"/>
</dbReference>
<dbReference type="SMART" id="SM00382">
    <property type="entry name" value="AAA"/>
    <property type="match status" value="1"/>
</dbReference>
<dbReference type="InterPro" id="IPR027417">
    <property type="entry name" value="P-loop_NTPase"/>
</dbReference>
<dbReference type="PROSITE" id="PS00211">
    <property type="entry name" value="ABC_TRANSPORTER_1"/>
    <property type="match status" value="1"/>
</dbReference>
<dbReference type="Gene3D" id="3.40.50.300">
    <property type="entry name" value="P-loop containing nucleotide triphosphate hydrolases"/>
    <property type="match status" value="1"/>
</dbReference>
<dbReference type="PANTHER" id="PTHR42781:SF4">
    <property type="entry name" value="SPERMIDINE_PUTRESCINE IMPORT ATP-BINDING PROTEIN POTA"/>
    <property type="match status" value="1"/>
</dbReference>
<keyword evidence="3 5" id="KW-0067">ATP-binding</keyword>
<evidence type="ECO:0000259" key="4">
    <source>
        <dbReference type="PROSITE" id="PS50893"/>
    </source>
</evidence>
<keyword evidence="2" id="KW-0547">Nucleotide-binding</keyword>
<dbReference type="SUPFAM" id="SSF52540">
    <property type="entry name" value="P-loop containing nucleoside triphosphate hydrolases"/>
    <property type="match status" value="1"/>
</dbReference>
<dbReference type="PROSITE" id="PS50893">
    <property type="entry name" value="ABC_TRANSPORTER_2"/>
    <property type="match status" value="1"/>
</dbReference>
<sequence>MPILEVSEVGRNIAESFSLKHISFKLHSGQKLGIAGATGSGKSTLLKIIAGLDDADAGVVYFDSKKVKGPKYRLIPGQPGIAYLSQHYELRNHQRMEEILSYANTMTEEKAMQLFDLCKISHLLKRTTFQLSGGEKQRIALARLLLTAPRLLILDEPFSNLDLIHKSILKNILEDIGTELGLTCIIASHDPLDLLSWADKMIILKEGSLLQEDSPMEIYFKPVDVYAGALLGKYNLLNEATARLFDASLTLNGKNLFVRPEQFAVATKGNNGVAGIIEKIVFWGNYHELKIRIHENIISLITTSGDFEAGQKIAIQLKEEKNYWTL</sequence>